<dbReference type="AlphaFoldDB" id="A0A918V9B0"/>
<proteinExistence type="predicted"/>
<evidence type="ECO:0000313" key="1">
    <source>
        <dbReference type="EMBL" id="GGZ83461.1"/>
    </source>
</evidence>
<sequence>MKYIITLTLSLFITAPACPPVKAGINATISPQKKQKTFDYSGYIWTYGFLLEKQKLNSYAGIPKLVRLFGDSNSFYDFNYKLKVAGLVEGEFKGYSFNSL</sequence>
<reference evidence="1" key="2">
    <citation type="submission" date="2020-09" db="EMBL/GenBank/DDBJ databases">
        <authorList>
            <person name="Sun Q."/>
            <person name="Kim S."/>
        </authorList>
    </citation>
    <scope>NUCLEOTIDE SEQUENCE</scope>
    <source>
        <strain evidence="1">KCTC 12710</strain>
    </source>
</reference>
<keyword evidence="2" id="KW-1185">Reference proteome</keyword>
<name>A0A918V9B0_9FLAO</name>
<organism evidence="1 2">
    <name type="scientific">Algibacter mikhailovii</name>
    <dbReference type="NCBI Taxonomy" id="425498"/>
    <lineage>
        <taxon>Bacteria</taxon>
        <taxon>Pseudomonadati</taxon>
        <taxon>Bacteroidota</taxon>
        <taxon>Flavobacteriia</taxon>
        <taxon>Flavobacteriales</taxon>
        <taxon>Flavobacteriaceae</taxon>
        <taxon>Algibacter</taxon>
    </lineage>
</organism>
<gene>
    <name evidence="1" type="ORF">GCM10007028_21820</name>
</gene>
<dbReference type="Proteomes" id="UP000636004">
    <property type="component" value="Unassembled WGS sequence"/>
</dbReference>
<reference evidence="1" key="1">
    <citation type="journal article" date="2014" name="Int. J. Syst. Evol. Microbiol.">
        <title>Complete genome sequence of Corynebacterium casei LMG S-19264T (=DSM 44701T), isolated from a smear-ripened cheese.</title>
        <authorList>
            <consortium name="US DOE Joint Genome Institute (JGI-PGF)"/>
            <person name="Walter F."/>
            <person name="Albersmeier A."/>
            <person name="Kalinowski J."/>
            <person name="Ruckert C."/>
        </authorList>
    </citation>
    <scope>NUCLEOTIDE SEQUENCE</scope>
    <source>
        <strain evidence="1">KCTC 12710</strain>
    </source>
</reference>
<comment type="caution">
    <text evidence="1">The sequence shown here is derived from an EMBL/GenBank/DDBJ whole genome shotgun (WGS) entry which is preliminary data.</text>
</comment>
<accession>A0A918V9B0</accession>
<protein>
    <submittedName>
        <fullName evidence="1">Uncharacterized protein</fullName>
    </submittedName>
</protein>
<dbReference type="EMBL" id="BMWZ01000004">
    <property type="protein sequence ID" value="GGZ83461.1"/>
    <property type="molecule type" value="Genomic_DNA"/>
</dbReference>
<dbReference type="RefSeq" id="WP_189360819.1">
    <property type="nucleotide sequence ID" value="NZ_BMWZ01000004.1"/>
</dbReference>
<evidence type="ECO:0000313" key="2">
    <source>
        <dbReference type="Proteomes" id="UP000636004"/>
    </source>
</evidence>